<dbReference type="InterPro" id="IPR003423">
    <property type="entry name" value="OMP_efflux"/>
</dbReference>
<proteinExistence type="inferred from homology"/>
<comment type="subcellular location">
    <subcellularLocation>
        <location evidence="2">Cell membrane</location>
        <topology evidence="2">Lipid-anchor</topology>
    </subcellularLocation>
</comment>
<keyword evidence="2" id="KW-1134">Transmembrane beta strand</keyword>
<dbReference type="InterPro" id="IPR010131">
    <property type="entry name" value="MdtP/NodT-like"/>
</dbReference>
<dbReference type="PANTHER" id="PTHR30203:SF33">
    <property type="entry name" value="BLR4455 PROTEIN"/>
    <property type="match status" value="1"/>
</dbReference>
<gene>
    <name evidence="3" type="ORF">GWC95_13545</name>
</gene>
<dbReference type="RefSeq" id="WP_161819256.1">
    <property type="nucleotide sequence ID" value="NZ_JAACJS010000015.1"/>
</dbReference>
<comment type="caution">
    <text evidence="3">The sequence shown here is derived from an EMBL/GenBank/DDBJ whole genome shotgun (WGS) entry which is preliminary data.</text>
</comment>
<evidence type="ECO:0000313" key="4">
    <source>
        <dbReference type="Proteomes" id="UP000753802"/>
    </source>
</evidence>
<dbReference type="Proteomes" id="UP000753802">
    <property type="component" value="Unassembled WGS sequence"/>
</dbReference>
<organism evidence="3 4">
    <name type="scientific">Sediminibacterium roseum</name>
    <dbReference type="NCBI Taxonomy" id="1978412"/>
    <lineage>
        <taxon>Bacteria</taxon>
        <taxon>Pseudomonadati</taxon>
        <taxon>Bacteroidota</taxon>
        <taxon>Chitinophagia</taxon>
        <taxon>Chitinophagales</taxon>
        <taxon>Chitinophagaceae</taxon>
        <taxon>Sediminibacterium</taxon>
    </lineage>
</organism>
<dbReference type="Gene3D" id="1.20.1600.10">
    <property type="entry name" value="Outer membrane efflux proteins (OEP)"/>
    <property type="match status" value="1"/>
</dbReference>
<keyword evidence="2" id="KW-0564">Palmitate</keyword>
<sequence>MKRTWLYTLLIIAIVFNACSVSKDIALPAPALPVQYRGSSSADTQNIATIPWKNFFANNDLLRLIDSALANNSDMQIALKNIEAAQLLARQSRLGYLPEARLQATGSITRPSDNSLNGLSLGQFLGRSYVEDYSLNLALSWEADVWGKIRNQQSKALAGYLKTEEARKAIQSNLVATVASSYYQLLMLDAQVAIAKKNVLLNDSIIRIINLQYNAGQVTALALQQATAQRLAASELIPQLERQVTLEENYLSVLSGVAPASIPRSGTIYDAVYGSLLTTGVPSALLANRPDVKARELDLTIANANTGIAKAALYPSFGITAAGGVNSFLASNWFNVPASLFASAIGGITQPLFQQGKLKTQYQVSAIEREKTIIAFRQSVLNAAGEVSNALVKVEKTKEQQKIAQEKVLILQQGIGNAKMLFANGMANYLEVITAQGNVLQGELSLAQLQKEQSDAVIELYRSLGGGWK</sequence>
<protein>
    <submittedName>
        <fullName evidence="3">TolC family protein</fullName>
    </submittedName>
</protein>
<keyword evidence="2" id="KW-0449">Lipoprotein</keyword>
<dbReference type="NCBIfam" id="TIGR01845">
    <property type="entry name" value="outer_NodT"/>
    <property type="match status" value="1"/>
</dbReference>
<accession>A0ABW9ZZ05</accession>
<dbReference type="Pfam" id="PF02321">
    <property type="entry name" value="OEP"/>
    <property type="match status" value="2"/>
</dbReference>
<keyword evidence="2" id="KW-0812">Transmembrane</keyword>
<comment type="similarity">
    <text evidence="1 2">Belongs to the outer membrane factor (OMF) (TC 1.B.17) family.</text>
</comment>
<keyword evidence="2" id="KW-0472">Membrane</keyword>
<reference evidence="3 4" key="1">
    <citation type="submission" date="2020-01" db="EMBL/GenBank/DDBJ databases">
        <title>Genome analysis.</title>
        <authorList>
            <person name="Wu S."/>
            <person name="Wang G."/>
        </authorList>
    </citation>
    <scope>NUCLEOTIDE SEQUENCE [LARGE SCALE GENOMIC DNA]</scope>
    <source>
        <strain evidence="3 4">SYL130</strain>
    </source>
</reference>
<dbReference type="PANTHER" id="PTHR30203">
    <property type="entry name" value="OUTER MEMBRANE CATION EFFLUX PROTEIN"/>
    <property type="match status" value="1"/>
</dbReference>
<evidence type="ECO:0000313" key="3">
    <source>
        <dbReference type="EMBL" id="NCI50952.1"/>
    </source>
</evidence>
<keyword evidence="4" id="KW-1185">Reference proteome</keyword>
<name>A0ABW9ZZ05_9BACT</name>
<dbReference type="Gene3D" id="2.20.200.10">
    <property type="entry name" value="Outer membrane efflux proteins (OEP)"/>
    <property type="match status" value="1"/>
</dbReference>
<dbReference type="SUPFAM" id="SSF56954">
    <property type="entry name" value="Outer membrane efflux proteins (OEP)"/>
    <property type="match status" value="1"/>
</dbReference>
<evidence type="ECO:0000256" key="2">
    <source>
        <dbReference type="RuleBase" id="RU362097"/>
    </source>
</evidence>
<dbReference type="EMBL" id="JAACJS010000015">
    <property type="protein sequence ID" value="NCI50952.1"/>
    <property type="molecule type" value="Genomic_DNA"/>
</dbReference>
<evidence type="ECO:0000256" key="1">
    <source>
        <dbReference type="ARBA" id="ARBA00007613"/>
    </source>
</evidence>